<dbReference type="PANTHER" id="PTHR13096">
    <property type="entry name" value="MINA53 MYC INDUCED NUCLEAR ANTIGEN"/>
    <property type="match status" value="1"/>
</dbReference>
<dbReference type="InterPro" id="IPR046799">
    <property type="entry name" value="ROXA-like_wH"/>
</dbReference>
<dbReference type="RefSeq" id="WP_147184482.1">
    <property type="nucleotide sequence ID" value="NZ_CP042382.1"/>
</dbReference>
<keyword evidence="5" id="KW-0408">Iron</keyword>
<evidence type="ECO:0000256" key="3">
    <source>
        <dbReference type="ARBA" id="ARBA00022964"/>
    </source>
</evidence>
<reference evidence="7 8" key="1">
    <citation type="submission" date="2019-06" db="EMBL/GenBank/DDBJ databases">
        <title>Genome analyses of bacteria isolated from kimchi.</title>
        <authorList>
            <person name="Lee S."/>
            <person name="Ahn S."/>
            <person name="Roh S."/>
        </authorList>
    </citation>
    <scope>NUCLEOTIDE SEQUENCE [LARGE SCALE GENOMIC DNA]</scope>
    <source>
        <strain evidence="7 8">CBA4606</strain>
    </source>
</reference>
<comment type="cofactor">
    <cofactor evidence="1">
        <name>Fe(2+)</name>
        <dbReference type="ChEBI" id="CHEBI:29033"/>
    </cofactor>
</comment>
<dbReference type="Gene3D" id="3.40.366.30">
    <property type="entry name" value="50S ribosomal protein L16 arginine hydroxylase, Chain A, Domain 2"/>
    <property type="match status" value="1"/>
</dbReference>
<feature type="domain" description="JmjC" evidence="6">
    <location>
        <begin position="102"/>
        <end position="233"/>
    </location>
</feature>
<organism evidence="7 8">
    <name type="scientific">Pistricoccus aurantiacus</name>
    <dbReference type="NCBI Taxonomy" id="1883414"/>
    <lineage>
        <taxon>Bacteria</taxon>
        <taxon>Pseudomonadati</taxon>
        <taxon>Pseudomonadota</taxon>
        <taxon>Gammaproteobacteria</taxon>
        <taxon>Oceanospirillales</taxon>
        <taxon>Halomonadaceae</taxon>
        <taxon>Pistricoccus</taxon>
    </lineage>
</organism>
<evidence type="ECO:0000256" key="1">
    <source>
        <dbReference type="ARBA" id="ARBA00001954"/>
    </source>
</evidence>
<evidence type="ECO:0000313" key="7">
    <source>
        <dbReference type="EMBL" id="QEA39430.1"/>
    </source>
</evidence>
<keyword evidence="2" id="KW-0479">Metal-binding</keyword>
<proteinExistence type="predicted"/>
<dbReference type="OrthoDB" id="9764016at2"/>
<dbReference type="PANTHER" id="PTHR13096:SF8">
    <property type="entry name" value="RIBOSOMAL OXYGENASE 1"/>
    <property type="match status" value="1"/>
</dbReference>
<dbReference type="SMART" id="SM00558">
    <property type="entry name" value="JmjC"/>
    <property type="match status" value="1"/>
</dbReference>
<evidence type="ECO:0000256" key="2">
    <source>
        <dbReference type="ARBA" id="ARBA00022723"/>
    </source>
</evidence>
<accession>A0A5B8SXB9</accession>
<dbReference type="Gene3D" id="2.60.120.650">
    <property type="entry name" value="Cupin"/>
    <property type="match status" value="1"/>
</dbReference>
<evidence type="ECO:0000313" key="8">
    <source>
        <dbReference type="Proteomes" id="UP000321272"/>
    </source>
</evidence>
<dbReference type="KEGG" id="paur:FGL86_10310"/>
<dbReference type="AlphaFoldDB" id="A0A5B8SXB9"/>
<dbReference type="EMBL" id="CP042382">
    <property type="protein sequence ID" value="QEA39430.1"/>
    <property type="molecule type" value="Genomic_DNA"/>
</dbReference>
<dbReference type="GO" id="GO:0046872">
    <property type="term" value="F:metal ion binding"/>
    <property type="evidence" value="ECO:0007669"/>
    <property type="project" value="UniProtKB-KW"/>
</dbReference>
<keyword evidence="8" id="KW-1185">Reference proteome</keyword>
<name>A0A5B8SXB9_9GAMM</name>
<keyword evidence="4" id="KW-0560">Oxidoreductase</keyword>
<dbReference type="PROSITE" id="PS51184">
    <property type="entry name" value="JMJC"/>
    <property type="match status" value="1"/>
</dbReference>
<evidence type="ECO:0000256" key="4">
    <source>
        <dbReference type="ARBA" id="ARBA00023002"/>
    </source>
</evidence>
<dbReference type="InterPro" id="IPR039994">
    <property type="entry name" value="NO66-like"/>
</dbReference>
<dbReference type="GO" id="GO:0016706">
    <property type="term" value="F:2-oxoglutarate-dependent dioxygenase activity"/>
    <property type="evidence" value="ECO:0007669"/>
    <property type="project" value="TreeGrafter"/>
</dbReference>
<dbReference type="InterPro" id="IPR003347">
    <property type="entry name" value="JmjC_dom"/>
</dbReference>
<dbReference type="Pfam" id="PF20514">
    <property type="entry name" value="WHD_ROXA"/>
    <property type="match status" value="1"/>
</dbReference>
<sequence>MSPDTPLQLLGGLSVLEFLRDVWQKKPLLIRGAFPDFQCPLEPEELAGLACEEGVEARIVEEYGPDGPWQVSHGPFDDATFARLGEKDWSLLVQAVDHYVPEVAAMLEHFTFLPRWRLDDIMISYAPPGGSVGPHMDQYDVFLLQASGRRRWQLGGKVADDAPILQGIDLRILESFQVEAGQDWVLEPGDMLYLPPGYAHHGVSQSTDCMTISVGFRALSADEAVTSFADYVGESLPASKRYADAGMTPPTDPGEIDTAALSRMRALILDSLDDPKQLSQWLGRVMTQPKYVDQLAPLESSVSEAALVEELKDGLTLERALGSRFAWHASDHSRNDTKATLFVDGDGFVCSLALARHLASTRALDSRLLAHAEAPSLLATLLKGGSLYRSGEDDGDEENA</sequence>
<evidence type="ECO:0000259" key="6">
    <source>
        <dbReference type="PROSITE" id="PS51184"/>
    </source>
</evidence>
<dbReference type="SUPFAM" id="SSF51197">
    <property type="entry name" value="Clavaminate synthase-like"/>
    <property type="match status" value="1"/>
</dbReference>
<gene>
    <name evidence="7" type="ORF">FGL86_10310</name>
</gene>
<protein>
    <submittedName>
        <fullName evidence="7">Cupin domain-containing protein</fullName>
    </submittedName>
</protein>
<evidence type="ECO:0000256" key="5">
    <source>
        <dbReference type="ARBA" id="ARBA00023004"/>
    </source>
</evidence>
<keyword evidence="3" id="KW-0223">Dioxygenase</keyword>
<dbReference type="Pfam" id="PF08007">
    <property type="entry name" value="JmjC_2"/>
    <property type="match status" value="1"/>
</dbReference>
<dbReference type="Proteomes" id="UP000321272">
    <property type="component" value="Chromosome"/>
</dbReference>